<dbReference type="Gene3D" id="1.20.5.1930">
    <property type="match status" value="1"/>
</dbReference>
<evidence type="ECO:0000259" key="11">
    <source>
        <dbReference type="Pfam" id="PF07730"/>
    </source>
</evidence>
<comment type="catalytic activity">
    <reaction evidence="1">
        <text>ATP + protein L-histidine = ADP + protein N-phospho-L-histidine.</text>
        <dbReference type="EC" id="2.7.13.3"/>
    </reaction>
</comment>
<evidence type="ECO:0000256" key="4">
    <source>
        <dbReference type="ARBA" id="ARBA00022679"/>
    </source>
</evidence>
<evidence type="ECO:0000256" key="2">
    <source>
        <dbReference type="ARBA" id="ARBA00012438"/>
    </source>
</evidence>
<dbReference type="InterPro" id="IPR036890">
    <property type="entry name" value="HATPase_C_sf"/>
</dbReference>
<keyword evidence="10" id="KW-0812">Transmembrane</keyword>
<dbReference type="EMBL" id="WOFH01000006">
    <property type="protein sequence ID" value="MUN38527.1"/>
    <property type="molecule type" value="Genomic_DNA"/>
</dbReference>
<feature type="region of interest" description="Disordered" evidence="9">
    <location>
        <begin position="425"/>
        <end position="480"/>
    </location>
</feature>
<dbReference type="PANTHER" id="PTHR24421">
    <property type="entry name" value="NITRATE/NITRITE SENSOR PROTEIN NARX-RELATED"/>
    <property type="match status" value="1"/>
</dbReference>
<evidence type="ECO:0000256" key="6">
    <source>
        <dbReference type="ARBA" id="ARBA00022777"/>
    </source>
</evidence>
<dbReference type="GO" id="GO:0000155">
    <property type="term" value="F:phosphorelay sensor kinase activity"/>
    <property type="evidence" value="ECO:0007669"/>
    <property type="project" value="InterPro"/>
</dbReference>
<evidence type="ECO:0000256" key="10">
    <source>
        <dbReference type="SAM" id="Phobius"/>
    </source>
</evidence>
<feature type="transmembrane region" description="Helical" evidence="10">
    <location>
        <begin position="76"/>
        <end position="109"/>
    </location>
</feature>
<keyword evidence="5" id="KW-0547">Nucleotide-binding</keyword>
<dbReference type="InterPro" id="IPR011712">
    <property type="entry name" value="Sig_transdc_His_kin_sub3_dim/P"/>
</dbReference>
<evidence type="ECO:0000313" key="12">
    <source>
        <dbReference type="EMBL" id="MUN38527.1"/>
    </source>
</evidence>
<feature type="transmembrane region" description="Helical" evidence="10">
    <location>
        <begin position="141"/>
        <end position="162"/>
    </location>
</feature>
<comment type="caution">
    <text evidence="12">The sequence shown here is derived from an EMBL/GenBank/DDBJ whole genome shotgun (WGS) entry which is preliminary data.</text>
</comment>
<dbReference type="GO" id="GO:0046983">
    <property type="term" value="F:protein dimerization activity"/>
    <property type="evidence" value="ECO:0007669"/>
    <property type="project" value="InterPro"/>
</dbReference>
<dbReference type="GO" id="GO:0005524">
    <property type="term" value="F:ATP binding"/>
    <property type="evidence" value="ECO:0007669"/>
    <property type="project" value="UniProtKB-KW"/>
</dbReference>
<evidence type="ECO:0000256" key="5">
    <source>
        <dbReference type="ARBA" id="ARBA00022741"/>
    </source>
</evidence>
<dbReference type="SUPFAM" id="SSF55874">
    <property type="entry name" value="ATPase domain of HSP90 chaperone/DNA topoisomerase II/histidine kinase"/>
    <property type="match status" value="1"/>
</dbReference>
<evidence type="ECO:0000256" key="9">
    <source>
        <dbReference type="SAM" id="MobiDB-lite"/>
    </source>
</evidence>
<dbReference type="InterPro" id="IPR050482">
    <property type="entry name" value="Sensor_HK_TwoCompSys"/>
</dbReference>
<feature type="transmembrane region" description="Helical" evidence="10">
    <location>
        <begin position="115"/>
        <end position="134"/>
    </location>
</feature>
<accession>A0A7K1L2B6</accession>
<dbReference type="AlphaFoldDB" id="A0A7K1L2B6"/>
<sequence>MSGTALTRPIRRFVTRHPHPLVLLDIAVAALLCVGLLMADARSGLHDAPAAESALRAGGIVLASVTVAVRRLRPRLAFAVATLCAFVVSAVGGAPQVSICVAVTAYTVAETGGFVFWWARPGAASLITAAGIGIGRVATSWEAVLMANVAIICVGWFAGLAAREHRKRLAAIDEQRTERERQHEAGLRQAAIDERLVIARELHDIVAHSMSVIAVRAGVARMVMNTDPGQARETLGIVETTTRQALHEMRLLVQVLRHEDAVDPTLAPTPGLGDIATLADQVRTAGVELSLDIRGTARPLPPGVDLSAYRIAQEALTNVVRHAGPVPATLRIEYRDDDVLIEVTNAAPAEPRRRSTIHAVIHPDTHTAVNLHPTLDPDPAEAPRAPAGHGLIGMRERAALYGGYLRADHHGDGFRVRAMLRTDESSHLTNGTAPPADGASAAPVSRPEPRSFPAPIPTGSDSDSEIEPDSDSGSARGGRT</sequence>
<evidence type="ECO:0000256" key="3">
    <source>
        <dbReference type="ARBA" id="ARBA00022553"/>
    </source>
</evidence>
<keyword evidence="13" id="KW-1185">Reference proteome</keyword>
<protein>
    <recommendedName>
        <fullName evidence="2">histidine kinase</fullName>
        <ecNumber evidence="2">2.7.13.3</ecNumber>
    </recommendedName>
</protein>
<feature type="transmembrane region" description="Helical" evidence="10">
    <location>
        <begin position="53"/>
        <end position="69"/>
    </location>
</feature>
<dbReference type="Proteomes" id="UP000432015">
    <property type="component" value="Unassembled WGS sequence"/>
</dbReference>
<reference evidence="12 13" key="1">
    <citation type="submission" date="2019-11" db="EMBL/GenBank/DDBJ databases">
        <authorList>
            <person name="Cao P."/>
        </authorList>
    </citation>
    <scope>NUCLEOTIDE SEQUENCE [LARGE SCALE GENOMIC DNA]</scope>
    <source>
        <strain evidence="12 13">NEAU-AAG5</strain>
    </source>
</reference>
<feature type="domain" description="Signal transduction histidine kinase subgroup 3 dimerisation and phosphoacceptor" evidence="11">
    <location>
        <begin position="194"/>
        <end position="260"/>
    </location>
</feature>
<dbReference type="GO" id="GO:0016020">
    <property type="term" value="C:membrane"/>
    <property type="evidence" value="ECO:0007669"/>
    <property type="project" value="InterPro"/>
</dbReference>
<dbReference type="CDD" id="cd16917">
    <property type="entry name" value="HATPase_UhpB-NarQ-NarX-like"/>
    <property type="match status" value="1"/>
</dbReference>
<dbReference type="EC" id="2.7.13.3" evidence="2"/>
<evidence type="ECO:0000256" key="7">
    <source>
        <dbReference type="ARBA" id="ARBA00022840"/>
    </source>
</evidence>
<dbReference type="Gene3D" id="3.30.565.10">
    <property type="entry name" value="Histidine kinase-like ATPase, C-terminal domain"/>
    <property type="match status" value="1"/>
</dbReference>
<keyword evidence="6" id="KW-0418">Kinase</keyword>
<keyword evidence="4" id="KW-0808">Transferase</keyword>
<gene>
    <name evidence="12" type="ORF">GNZ18_18205</name>
</gene>
<organism evidence="12 13">
    <name type="scientific">Actinomadura litoris</name>
    <dbReference type="NCBI Taxonomy" id="2678616"/>
    <lineage>
        <taxon>Bacteria</taxon>
        <taxon>Bacillati</taxon>
        <taxon>Actinomycetota</taxon>
        <taxon>Actinomycetes</taxon>
        <taxon>Streptosporangiales</taxon>
        <taxon>Thermomonosporaceae</taxon>
        <taxon>Actinomadura</taxon>
    </lineage>
</organism>
<keyword evidence="3" id="KW-0597">Phosphoprotein</keyword>
<dbReference type="RefSeq" id="WP_156217710.1">
    <property type="nucleotide sequence ID" value="NZ_WOFH01000006.1"/>
</dbReference>
<keyword evidence="10" id="KW-0472">Membrane</keyword>
<name>A0A7K1L2B6_9ACTN</name>
<keyword evidence="8" id="KW-0902">Two-component regulatory system</keyword>
<evidence type="ECO:0000313" key="13">
    <source>
        <dbReference type="Proteomes" id="UP000432015"/>
    </source>
</evidence>
<feature type="transmembrane region" description="Helical" evidence="10">
    <location>
        <begin position="21"/>
        <end position="41"/>
    </location>
</feature>
<proteinExistence type="predicted"/>
<dbReference type="Pfam" id="PF07730">
    <property type="entry name" value="HisKA_3"/>
    <property type="match status" value="1"/>
</dbReference>
<evidence type="ECO:0000256" key="1">
    <source>
        <dbReference type="ARBA" id="ARBA00000085"/>
    </source>
</evidence>
<evidence type="ECO:0000256" key="8">
    <source>
        <dbReference type="ARBA" id="ARBA00023012"/>
    </source>
</evidence>
<keyword evidence="7" id="KW-0067">ATP-binding</keyword>
<dbReference type="PANTHER" id="PTHR24421:SF10">
    <property type="entry name" value="NITRATE_NITRITE SENSOR PROTEIN NARQ"/>
    <property type="match status" value="1"/>
</dbReference>
<keyword evidence="10" id="KW-1133">Transmembrane helix</keyword>